<protein>
    <recommendedName>
        <fullName evidence="6">RanBP2-type domain-containing protein</fullName>
    </recommendedName>
</protein>
<accession>A0A7S4DB77</accession>
<reference evidence="7" key="1">
    <citation type="submission" date="2021-01" db="EMBL/GenBank/DDBJ databases">
        <authorList>
            <person name="Corre E."/>
            <person name="Pelletier E."/>
            <person name="Niang G."/>
            <person name="Scheremetjew M."/>
            <person name="Finn R."/>
            <person name="Kale V."/>
            <person name="Holt S."/>
            <person name="Cochrane G."/>
            <person name="Meng A."/>
            <person name="Brown T."/>
            <person name="Cohen L."/>
        </authorList>
    </citation>
    <scope>NUCLEOTIDE SEQUENCE</scope>
    <source>
        <strain evidence="7">CCMP3107</strain>
    </source>
</reference>
<feature type="region of interest" description="Disordered" evidence="5">
    <location>
        <begin position="496"/>
        <end position="551"/>
    </location>
</feature>
<proteinExistence type="predicted"/>
<evidence type="ECO:0000256" key="4">
    <source>
        <dbReference type="PROSITE-ProRule" id="PRU00322"/>
    </source>
</evidence>
<evidence type="ECO:0000256" key="1">
    <source>
        <dbReference type="ARBA" id="ARBA00022723"/>
    </source>
</evidence>
<dbReference type="PROSITE" id="PS01358">
    <property type="entry name" value="ZF_RANBP2_1"/>
    <property type="match status" value="1"/>
</dbReference>
<evidence type="ECO:0000259" key="6">
    <source>
        <dbReference type="PROSITE" id="PS50199"/>
    </source>
</evidence>
<sequence>MKALKDVFPLQFLIIERNPSDASNCSRFHSGNMPNDRRRTEIASEQDVFRFELERILDIDHGMKVFYSGPTDTDTFALLKYLTLWLHQYKCSNDTPNQTTFGGLRNKCQAAAIKIKNTVLSSGYVGQARSVLKYNGAEKDEISCYVLPKTRIAIIRVKGLALVNAIEVLRDVCNGPKLWIDSVFSSLVDQDFLETEDRYEVKILLIDNIWNAIKTYNGRHRKDTSTTPGESMRSLVIQWKLSLALEFGYHIHCSFSTKASESFLQSVQDYFMPTTTATQLMPSIDDNNRHRNSIVTQDAMVVEEQITAKNNIVKKKHFDNDPSASSRGQKHRNSPEPHIHCRLLEKQADAKHKRGALEVMEIGSDCNPSTSKRQKLPPTKVDDIVSLSSDDEDDMHGTITTHNELFCTGEKAHVKQKHGNAPRQRVKPVLQPGEIFSISSTSCEDLGIDGKQASQSFHCSNKVDSNSASKTRIKYGCLKMDEDGFPIIPCLASNNESNDGFPESSSSTKRHQPGINPDKPPCYRSTAQNSVEGQPPPVVHSTKKDDDNSFSSFQAHHHYEDVHNNNDDDDVSDSSSSITLSWACEACTFVNFYALRECEVCATQRPAKYNNDELF</sequence>
<feature type="region of interest" description="Disordered" evidence="5">
    <location>
        <begin position="314"/>
        <end position="336"/>
    </location>
</feature>
<dbReference type="PROSITE" id="PS50199">
    <property type="entry name" value="ZF_RANBP2_2"/>
    <property type="match status" value="1"/>
</dbReference>
<keyword evidence="1" id="KW-0479">Metal-binding</keyword>
<dbReference type="InterPro" id="IPR036443">
    <property type="entry name" value="Znf_RanBP2_sf"/>
</dbReference>
<evidence type="ECO:0000313" key="7">
    <source>
        <dbReference type="EMBL" id="CAE0638987.1"/>
    </source>
</evidence>
<evidence type="ECO:0000256" key="3">
    <source>
        <dbReference type="ARBA" id="ARBA00022833"/>
    </source>
</evidence>
<dbReference type="GO" id="GO:0008270">
    <property type="term" value="F:zinc ion binding"/>
    <property type="evidence" value="ECO:0007669"/>
    <property type="project" value="UniProtKB-KW"/>
</dbReference>
<dbReference type="Gene3D" id="2.30.30.380">
    <property type="entry name" value="Zn-finger domain of Sec23/24"/>
    <property type="match status" value="1"/>
</dbReference>
<evidence type="ECO:0000256" key="5">
    <source>
        <dbReference type="SAM" id="MobiDB-lite"/>
    </source>
</evidence>
<evidence type="ECO:0000256" key="2">
    <source>
        <dbReference type="ARBA" id="ARBA00022771"/>
    </source>
</evidence>
<name>A0A7S4DB77_HETAK</name>
<keyword evidence="3" id="KW-0862">Zinc</keyword>
<keyword evidence="2 4" id="KW-0863">Zinc-finger</keyword>
<dbReference type="EMBL" id="HBIU01039012">
    <property type="protein sequence ID" value="CAE0638987.1"/>
    <property type="molecule type" value="Transcribed_RNA"/>
</dbReference>
<feature type="compositionally biased region" description="Polar residues" evidence="5">
    <location>
        <begin position="496"/>
        <end position="507"/>
    </location>
</feature>
<organism evidence="7">
    <name type="scientific">Heterosigma akashiwo</name>
    <name type="common">Chromophytic alga</name>
    <name type="synonym">Heterosigma carterae</name>
    <dbReference type="NCBI Taxonomy" id="2829"/>
    <lineage>
        <taxon>Eukaryota</taxon>
        <taxon>Sar</taxon>
        <taxon>Stramenopiles</taxon>
        <taxon>Ochrophyta</taxon>
        <taxon>Raphidophyceae</taxon>
        <taxon>Chattonellales</taxon>
        <taxon>Chattonellaceae</taxon>
        <taxon>Heterosigma</taxon>
    </lineage>
</organism>
<gene>
    <name evidence="7" type="ORF">HAKA00212_LOCUS17772</name>
</gene>
<dbReference type="SUPFAM" id="SSF90209">
    <property type="entry name" value="Ran binding protein zinc finger-like"/>
    <property type="match status" value="1"/>
</dbReference>
<feature type="domain" description="RanBP2-type" evidence="6">
    <location>
        <begin position="575"/>
        <end position="607"/>
    </location>
</feature>
<dbReference type="InterPro" id="IPR001876">
    <property type="entry name" value="Znf_RanBP2"/>
</dbReference>
<dbReference type="AlphaFoldDB" id="A0A7S4DB77"/>
<dbReference type="SMART" id="SM00547">
    <property type="entry name" value="ZnF_RBZ"/>
    <property type="match status" value="1"/>
</dbReference>